<feature type="transmembrane region" description="Helical" evidence="1">
    <location>
        <begin position="54"/>
        <end position="74"/>
    </location>
</feature>
<comment type="caution">
    <text evidence="2">The sequence shown here is derived from an EMBL/GenBank/DDBJ whole genome shotgun (WGS) entry which is preliminary data.</text>
</comment>
<feature type="transmembrane region" description="Helical" evidence="1">
    <location>
        <begin position="94"/>
        <end position="112"/>
    </location>
</feature>
<name>A0ABQ4V6T1_9MYCO</name>
<proteinExistence type="predicted"/>
<keyword evidence="1" id="KW-0812">Transmembrane</keyword>
<accession>A0ABQ4V6T1</accession>
<feature type="transmembrane region" description="Helical" evidence="1">
    <location>
        <begin position="151"/>
        <end position="173"/>
    </location>
</feature>
<keyword evidence="3" id="KW-1185">Reference proteome</keyword>
<feature type="transmembrane region" description="Helical" evidence="1">
    <location>
        <begin position="359"/>
        <end position="379"/>
    </location>
</feature>
<feature type="transmembrane region" description="Helical" evidence="1">
    <location>
        <begin position="179"/>
        <end position="197"/>
    </location>
</feature>
<dbReference type="Proteomes" id="UP001060504">
    <property type="component" value="Unassembled WGS sequence"/>
</dbReference>
<protein>
    <recommendedName>
        <fullName evidence="4">Polysaccharide biosynthesis protein C-terminal domain-containing protein</fullName>
    </recommendedName>
</protein>
<reference evidence="2 3" key="1">
    <citation type="submission" date="2021-08" db="EMBL/GenBank/DDBJ databases">
        <title>Draft genome sequence of Mycolicibacterium sp. NGTWS1702 strain.</title>
        <authorList>
            <person name="Matsumoto M."/>
            <person name="Tang B.C.C."/>
            <person name="Machida Y."/>
            <person name="Matoyama H."/>
            <person name="Kishihara T."/>
            <person name="Sato S."/>
            <person name="Kondo I."/>
            <person name="Sano M."/>
            <person name="Kato G."/>
        </authorList>
    </citation>
    <scope>NUCLEOTIDE SEQUENCE [LARGE SCALE GENOMIC DNA]</scope>
    <source>
        <strain evidence="2 3">NGTWSNA01</strain>
    </source>
</reference>
<organism evidence="2 3">
    <name type="scientific">Mycolicibacterium cyprinidarum</name>
    <dbReference type="NCBI Taxonomy" id="2860311"/>
    <lineage>
        <taxon>Bacteria</taxon>
        <taxon>Bacillati</taxon>
        <taxon>Actinomycetota</taxon>
        <taxon>Actinomycetes</taxon>
        <taxon>Mycobacteriales</taxon>
        <taxon>Mycobacteriaceae</taxon>
        <taxon>Mycolicibacterium</taxon>
    </lineage>
</organism>
<feature type="transmembrane region" description="Helical" evidence="1">
    <location>
        <begin position="385"/>
        <end position="406"/>
    </location>
</feature>
<keyword evidence="1" id="KW-1133">Transmembrane helix</keyword>
<feature type="transmembrane region" description="Helical" evidence="1">
    <location>
        <begin position="327"/>
        <end position="352"/>
    </location>
</feature>
<evidence type="ECO:0000313" key="2">
    <source>
        <dbReference type="EMBL" id="GJF11104.1"/>
    </source>
</evidence>
<evidence type="ECO:0000256" key="1">
    <source>
        <dbReference type="SAM" id="Phobius"/>
    </source>
</evidence>
<evidence type="ECO:0000313" key="3">
    <source>
        <dbReference type="Proteomes" id="UP001060504"/>
    </source>
</evidence>
<gene>
    <name evidence="2" type="ORF">NGTWS1702_37160</name>
</gene>
<keyword evidence="1" id="KW-0472">Membrane</keyword>
<dbReference type="EMBL" id="BPRH01003888">
    <property type="protein sequence ID" value="GJF11104.1"/>
    <property type="molecule type" value="Genomic_DNA"/>
</dbReference>
<feature type="transmembrane region" description="Helical" evidence="1">
    <location>
        <begin position="118"/>
        <end position="139"/>
    </location>
</feature>
<feature type="transmembrane region" description="Helical" evidence="1">
    <location>
        <begin position="289"/>
        <end position="315"/>
    </location>
</feature>
<evidence type="ECO:0008006" key="4">
    <source>
        <dbReference type="Google" id="ProtNLM"/>
    </source>
</evidence>
<sequence length="427" mass="43622">MRRLLTLGLRGTRRLSGFAASTILQAVASLILIPTVVGAGGLSTWSSVVLAQALGQVAATVVGLGYGVTGPVIVSRVTPEAGVDYFRVAQRTRCVVAVPCFALLIAAMYIIPNPNPTAGLLGGASAAIGALSAMFFYVGRAAPIWLLMAETAPRVILTLAGALSLALGAPLLIGLSLPTLGTALAIAVSYLSIRMSADQPKVGRGKLTFCNLCVELRTQIGPAGTVALRGIREAIPVLVVQAVAAELVGAYGLFDRLLRQAFVALTPISTTLQGWVPRRMAIDNNARSAVTAMLVGLIIASVTIPLFALLASPLITWLSAGTTTPTIAEASLCGAAISTSMLISVIGHACLVPLGSIGGVIFGNVAGIFSVLIALPLTLSLDDSVTGALAAVVLANVVQIIVQLAVMRHRIAKGPAESSLRGLGISS</sequence>